<proteinExistence type="predicted"/>
<gene>
    <name evidence="2" type="ORF">H4P12_02685</name>
</gene>
<dbReference type="SUPFAM" id="SSF51126">
    <property type="entry name" value="Pectin lyase-like"/>
    <property type="match status" value="1"/>
</dbReference>
<dbReference type="RefSeq" id="WP_187792046.1">
    <property type="nucleotide sequence ID" value="NZ_JACOQL010000001.1"/>
</dbReference>
<dbReference type="AlphaFoldDB" id="A0A926GC77"/>
<keyword evidence="3" id="KW-1185">Reference proteome</keyword>
<evidence type="ECO:0000313" key="3">
    <source>
        <dbReference type="Proteomes" id="UP000608594"/>
    </source>
</evidence>
<feature type="domain" description="Rhamnogalacturonase A/B/Epimerase-like pectate lyase" evidence="1">
    <location>
        <begin position="188"/>
        <end position="249"/>
    </location>
</feature>
<dbReference type="InterPro" id="IPR011050">
    <property type="entry name" value="Pectin_lyase_fold/virulence"/>
</dbReference>
<organism evidence="2 3">
    <name type="scientific">Paracoccus amoyensis</name>
    <dbReference type="NCBI Taxonomy" id="2760093"/>
    <lineage>
        <taxon>Bacteria</taxon>
        <taxon>Pseudomonadati</taxon>
        <taxon>Pseudomonadota</taxon>
        <taxon>Alphaproteobacteria</taxon>
        <taxon>Rhodobacterales</taxon>
        <taxon>Paracoccaceae</taxon>
        <taxon>Paracoccus</taxon>
    </lineage>
</organism>
<dbReference type="InterPro" id="IPR024535">
    <property type="entry name" value="RHGA/B-epi-like_pectate_lyase"/>
</dbReference>
<dbReference type="InterPro" id="IPR012334">
    <property type="entry name" value="Pectin_lyas_fold"/>
</dbReference>
<dbReference type="Pfam" id="PF12708">
    <property type="entry name" value="Pect-lyase_RHGA_epim"/>
    <property type="match status" value="1"/>
</dbReference>
<name>A0A926GC77_9RHOB</name>
<reference evidence="2" key="1">
    <citation type="submission" date="2020-08" db="EMBL/GenBank/DDBJ databases">
        <title>Paracoccus amoyensis sp. nov., isolated from the surface seawater at coast of Xiamen, Fujian.</title>
        <authorList>
            <person name="Lyu L."/>
        </authorList>
    </citation>
    <scope>NUCLEOTIDE SEQUENCE</scope>
    <source>
        <strain evidence="2">11-3</strain>
    </source>
</reference>
<sequence length="764" mass="82468">MNIAITNGLLLMPPAFRAGLGVWSRGNGTSGSATWANAANAALVPADQDFGTCLEILKQSTTTSLRFMGETPMIPGVYFRVSARVKIVAGALCNVRIAGWAGNGSRNHVNGLVEQGPTTALTTYGEVVEVSAIIGVGARRGVDLSWGTEPIYGHFGIDLIGSNGGAVRIESIKIEDITAAFVPSLIDWVDVRDYGAKGDGITNDRAAFIAADQAANGGSVLVPEGEFFISGDLSINSPIRFMGKLRTPVATKVALTQSFDFPTYAKAFGDETLGLKKALQALFGYTDHVTLDLCGRRVDLTSPLDFGSFAPDLKSFSNRRTISNGAILAVAGAAWETGQWTSIATYDPAQPYKLTKVANVAAIEIGSRVSGSGVGREVYVNAKDVENKTLTLSQPLYGGAGTRSYSFDRYRYLFDFSGVDQVSRFNFVDLDLNCEGVASGIMLPAAGESFSIRDCYVKGPRDRGITSIGRACQGMLIDRCDFLSNEMELPAQQRTTIAINVNANDVKVRDNRFVRFAHFMVAHGGGHIISGNHWFQGDGFGDGLRYAGLVLTLSNVQTTVTANYIDNASIEWTNEHDAYPDFSGKEFTFGGLTLTGNTCLCSNTKPWFTWLTVKPYGSGHYIQGLSVMGNVFKALYSEVNRIERVDTSIADLDYGKMRNIQFEGNIFNGIVNYVSNPLMVQHQQNTASSTWTLPAIDGLPFQGWARTVQSLVIEGPITTAGGARSDAQPFVQTETGTAKRQIRLNWGQSVKGSVSVYARMDRPM</sequence>
<protein>
    <submittedName>
        <fullName evidence="2">Right-handed parallel beta-helix repeat-containing protein</fullName>
    </submittedName>
</protein>
<accession>A0A926GC77</accession>
<comment type="caution">
    <text evidence="2">The sequence shown here is derived from an EMBL/GenBank/DDBJ whole genome shotgun (WGS) entry which is preliminary data.</text>
</comment>
<dbReference type="Gene3D" id="2.160.20.10">
    <property type="entry name" value="Single-stranded right-handed beta-helix, Pectin lyase-like"/>
    <property type="match status" value="2"/>
</dbReference>
<dbReference type="EMBL" id="JACOQL010000001">
    <property type="protein sequence ID" value="MBC9245642.1"/>
    <property type="molecule type" value="Genomic_DNA"/>
</dbReference>
<evidence type="ECO:0000313" key="2">
    <source>
        <dbReference type="EMBL" id="MBC9245642.1"/>
    </source>
</evidence>
<dbReference type="Proteomes" id="UP000608594">
    <property type="component" value="Unassembled WGS sequence"/>
</dbReference>
<evidence type="ECO:0000259" key="1">
    <source>
        <dbReference type="Pfam" id="PF12708"/>
    </source>
</evidence>